<keyword evidence="7 12" id="KW-1278">Translocase</keyword>
<feature type="transmembrane region" description="Helical" evidence="12">
    <location>
        <begin position="16"/>
        <end position="36"/>
    </location>
</feature>
<evidence type="ECO:0000256" key="4">
    <source>
        <dbReference type="ARBA" id="ARBA00022475"/>
    </source>
</evidence>
<evidence type="ECO:0000256" key="1">
    <source>
        <dbReference type="ARBA" id="ARBA00004141"/>
    </source>
</evidence>
<evidence type="ECO:0000256" key="7">
    <source>
        <dbReference type="ARBA" id="ARBA00022967"/>
    </source>
</evidence>
<comment type="subunit">
    <text evidence="12">NDH-1 is composed of 14 different subunits. Subunits NuoA, H, J, K, L, M, N constitute the membrane sector of the complex.</text>
</comment>
<dbReference type="GO" id="GO:0050136">
    <property type="term" value="F:NADH dehydrogenase (quinone) (non-electrogenic) activity"/>
    <property type="evidence" value="ECO:0007669"/>
    <property type="project" value="UniProtKB-EC"/>
</dbReference>
<name>A0ABW1YRH3_9GAMM</name>
<comment type="caution">
    <text evidence="14">The sequence shown here is derived from an EMBL/GenBank/DDBJ whole genome shotgun (WGS) entry which is preliminary data.</text>
</comment>
<dbReference type="PANTHER" id="PTHR11058">
    <property type="entry name" value="NADH-UBIQUINONE OXIDOREDUCTASE CHAIN 3"/>
    <property type="match status" value="1"/>
</dbReference>
<keyword evidence="3 12" id="KW-0813">Transport</keyword>
<dbReference type="Pfam" id="PF00507">
    <property type="entry name" value="Oxidored_q4"/>
    <property type="match status" value="1"/>
</dbReference>
<evidence type="ECO:0000313" key="14">
    <source>
        <dbReference type="EMBL" id="MFC6634958.1"/>
    </source>
</evidence>
<evidence type="ECO:0000256" key="12">
    <source>
        <dbReference type="HAMAP-Rule" id="MF_01394"/>
    </source>
</evidence>
<dbReference type="InterPro" id="IPR023043">
    <property type="entry name" value="NAD(P)H_OxRDtase_bac/plastid"/>
</dbReference>
<dbReference type="PANTHER" id="PTHR11058:SF21">
    <property type="entry name" value="NADH-QUINONE OXIDOREDUCTASE SUBUNIT A"/>
    <property type="match status" value="1"/>
</dbReference>
<feature type="transmembrane region" description="Helical" evidence="12">
    <location>
        <begin position="100"/>
        <end position="121"/>
    </location>
</feature>
<keyword evidence="4 12" id="KW-1003">Cell membrane</keyword>
<keyword evidence="8 12" id="KW-1133">Transmembrane helix</keyword>
<gene>
    <name evidence="14" type="primary">ndhC</name>
    <name evidence="12" type="synonym">nuoA</name>
    <name evidence="14" type="ORF">ACFQBM_16840</name>
</gene>
<comment type="subcellular location">
    <subcellularLocation>
        <location evidence="12 13">Cell membrane</location>
        <topology evidence="12 13">Multi-pass membrane protein</topology>
    </subcellularLocation>
    <subcellularLocation>
        <location evidence="1">Membrane</location>
        <topology evidence="1">Multi-pass membrane protein</topology>
    </subcellularLocation>
</comment>
<evidence type="ECO:0000256" key="2">
    <source>
        <dbReference type="ARBA" id="ARBA00008472"/>
    </source>
</evidence>
<dbReference type="InterPro" id="IPR038430">
    <property type="entry name" value="NDAH_ubi_oxred_su3_sf"/>
</dbReference>
<accession>A0ABW1YRH3</accession>
<evidence type="ECO:0000256" key="11">
    <source>
        <dbReference type="ARBA" id="ARBA00023136"/>
    </source>
</evidence>
<dbReference type="EC" id="7.1.1.-" evidence="12"/>
<comment type="catalytic activity">
    <reaction evidence="12 13">
        <text>a quinone + NADH + 5 H(+)(in) = a quinol + NAD(+) + 4 H(+)(out)</text>
        <dbReference type="Rhea" id="RHEA:57888"/>
        <dbReference type="ChEBI" id="CHEBI:15378"/>
        <dbReference type="ChEBI" id="CHEBI:24646"/>
        <dbReference type="ChEBI" id="CHEBI:57540"/>
        <dbReference type="ChEBI" id="CHEBI:57945"/>
        <dbReference type="ChEBI" id="CHEBI:132124"/>
    </reaction>
</comment>
<protein>
    <recommendedName>
        <fullName evidence="12">NADH-quinone oxidoreductase subunit A</fullName>
        <ecNumber evidence="12">7.1.1.-</ecNumber>
    </recommendedName>
    <alternativeName>
        <fullName evidence="12">NADH dehydrogenase I subunit A</fullName>
    </alternativeName>
    <alternativeName>
        <fullName evidence="12">NDH-1 subunit A</fullName>
    </alternativeName>
    <alternativeName>
        <fullName evidence="12">NUO1</fullName>
    </alternativeName>
</protein>
<keyword evidence="15" id="KW-1185">Reference proteome</keyword>
<organism evidence="14 15">
    <name type="scientific">Microbulbifer taiwanensis</name>
    <dbReference type="NCBI Taxonomy" id="986746"/>
    <lineage>
        <taxon>Bacteria</taxon>
        <taxon>Pseudomonadati</taxon>
        <taxon>Pseudomonadota</taxon>
        <taxon>Gammaproteobacteria</taxon>
        <taxon>Cellvibrionales</taxon>
        <taxon>Microbulbiferaceae</taxon>
        <taxon>Microbulbifer</taxon>
    </lineage>
</organism>
<dbReference type="Gene3D" id="1.20.58.1610">
    <property type="entry name" value="NADH:ubiquinone/plastoquinone oxidoreductase, chain 3"/>
    <property type="match status" value="1"/>
</dbReference>
<proteinExistence type="inferred from homology"/>
<dbReference type="HAMAP" id="MF_01394">
    <property type="entry name" value="NDH1_NuoA"/>
    <property type="match status" value="1"/>
</dbReference>
<feature type="transmembrane region" description="Helical" evidence="12">
    <location>
        <begin position="69"/>
        <end position="94"/>
    </location>
</feature>
<dbReference type="EMBL" id="JBHSVR010000001">
    <property type="protein sequence ID" value="MFC6634958.1"/>
    <property type="molecule type" value="Genomic_DNA"/>
</dbReference>
<evidence type="ECO:0000256" key="8">
    <source>
        <dbReference type="ARBA" id="ARBA00022989"/>
    </source>
</evidence>
<keyword evidence="6 12" id="KW-0874">Quinone</keyword>
<evidence type="ECO:0000313" key="15">
    <source>
        <dbReference type="Proteomes" id="UP001596425"/>
    </source>
</evidence>
<evidence type="ECO:0000256" key="6">
    <source>
        <dbReference type="ARBA" id="ARBA00022719"/>
    </source>
</evidence>
<evidence type="ECO:0000256" key="3">
    <source>
        <dbReference type="ARBA" id="ARBA00022448"/>
    </source>
</evidence>
<reference evidence="15" key="1">
    <citation type="journal article" date="2019" name="Int. J. Syst. Evol. Microbiol.">
        <title>The Global Catalogue of Microorganisms (GCM) 10K type strain sequencing project: providing services to taxonomists for standard genome sequencing and annotation.</title>
        <authorList>
            <consortium name="The Broad Institute Genomics Platform"/>
            <consortium name="The Broad Institute Genome Sequencing Center for Infectious Disease"/>
            <person name="Wu L."/>
            <person name="Ma J."/>
        </authorList>
    </citation>
    <scope>NUCLEOTIDE SEQUENCE [LARGE SCALE GENOMIC DNA]</scope>
    <source>
        <strain evidence="15">CGMCC 1.13718</strain>
    </source>
</reference>
<dbReference type="InterPro" id="IPR000440">
    <property type="entry name" value="NADH_UbQ/plastoQ_OxRdtase_su3"/>
</dbReference>
<evidence type="ECO:0000256" key="9">
    <source>
        <dbReference type="ARBA" id="ARBA00023027"/>
    </source>
</evidence>
<comment type="function">
    <text evidence="12">NDH-1 shuttles electrons from NADH, via FMN and iron-sulfur (Fe-S) centers, to quinones in the respiratory chain. The immediate electron acceptor for the enzyme in this species is believed to be ubiquinone. Couples the redox reaction to proton translocation (for every two electrons transferred, four hydrogen ions are translocated across the cytoplasmic membrane), and thus conserves the redox energy in a proton gradient.</text>
</comment>
<keyword evidence="11 12" id="KW-0472">Membrane</keyword>
<dbReference type="Proteomes" id="UP001596425">
    <property type="component" value="Unassembled WGS sequence"/>
</dbReference>
<keyword evidence="14" id="KW-0560">Oxidoreductase</keyword>
<keyword evidence="5 12" id="KW-0812">Transmembrane</keyword>
<keyword evidence="9 12" id="KW-0520">NAD</keyword>
<evidence type="ECO:0000256" key="13">
    <source>
        <dbReference type="RuleBase" id="RU003639"/>
    </source>
</evidence>
<evidence type="ECO:0000256" key="5">
    <source>
        <dbReference type="ARBA" id="ARBA00022692"/>
    </source>
</evidence>
<comment type="similarity">
    <text evidence="2 12 13">Belongs to the complex I subunit 3 family.</text>
</comment>
<keyword evidence="10 12" id="KW-0830">Ubiquinone</keyword>
<dbReference type="RefSeq" id="WP_377483578.1">
    <property type="nucleotide sequence ID" value="NZ_JACZFR010000016.1"/>
</dbReference>
<evidence type="ECO:0000256" key="10">
    <source>
        <dbReference type="ARBA" id="ARBA00023075"/>
    </source>
</evidence>
<sequence length="146" mass="16427">MNYPTQFDPAVQFAQLWPLIVYCLAVFALIALMLGLSHFLGQRRRDAATDEPYESGIVSQGNARLRLSVTYYLVAILFIVFDLEAIYLFSWAIAFRETGLLGFVEAAIFIVILLAGLVYLWRLGALDWGGKQKSLMEGGESRNKNK</sequence>